<gene>
    <name evidence="9" type="ORF">Clacol_003930</name>
</gene>
<keyword evidence="7" id="KW-0472">Membrane</keyword>
<evidence type="ECO:0000313" key="9">
    <source>
        <dbReference type="EMBL" id="GJJ09706.1"/>
    </source>
</evidence>
<dbReference type="PANTHER" id="PTHR31658">
    <property type="entry name" value="CONSERVED OLIGOMERIC GOLGI COMPLEX SUBUNIT 1"/>
    <property type="match status" value="1"/>
</dbReference>
<comment type="caution">
    <text evidence="9">The sequence shown here is derived from an EMBL/GenBank/DDBJ whole genome shotgun (WGS) entry which is preliminary data.</text>
</comment>
<feature type="region of interest" description="Disordered" evidence="8">
    <location>
        <begin position="1"/>
        <end position="21"/>
    </location>
</feature>
<dbReference type="GO" id="GO:0017119">
    <property type="term" value="C:Golgi transport complex"/>
    <property type="evidence" value="ECO:0007669"/>
    <property type="project" value="InterPro"/>
</dbReference>
<comment type="similarity">
    <text evidence="2">Belongs to the COG1 family.</text>
</comment>
<organism evidence="9 10">
    <name type="scientific">Clathrus columnatus</name>
    <dbReference type="NCBI Taxonomy" id="1419009"/>
    <lineage>
        <taxon>Eukaryota</taxon>
        <taxon>Fungi</taxon>
        <taxon>Dikarya</taxon>
        <taxon>Basidiomycota</taxon>
        <taxon>Agaricomycotina</taxon>
        <taxon>Agaricomycetes</taxon>
        <taxon>Phallomycetidae</taxon>
        <taxon>Phallales</taxon>
        <taxon>Clathraceae</taxon>
        <taxon>Clathrus</taxon>
    </lineage>
</organism>
<sequence>MASERARSSSSATAVAKSNPQLTTSVISNSRSFWSTAQTKPPKISDTDFTNVDPDSLFVKYSIFEIKAIQAKLKTEADAKQEELRLMVGERYRDLLQASTSIMSMAESSRRVVDALYQMKQTTSSVQQHKPPRITQGQDDNYLKVLQSLSTHLKLLLDAPESLWRFLERKEYLNAIWLFMLSRVVYHALTSDNSAETPWNKVGINVQCDFVIDAVPTRKKTVGVDISISASNRPSSDSSACATLLSLYFLNSLPLLETLSTLLSQRGKMLDSLLEGQLRSSPTEEQPKETSNRKILVSNLQKPVLDIIDVICGTMRITRDVFQAKEGSARSMIEQYLEDLHSSNPSKTTITTSTLLSTLPSSAQLLTLPRTILTYKPYIDLTSPSTRVDPLTLDHKLLSWFEKALSAFAKRIEHWLEGLVNVNEVWSTRKKISDRLQSAHGLKESERASLQDAVDTGVRTRVVQLLNLALESLEDSLQKNLTKILQAIKDSSESDVDPSSFLFSSSELSSLTQTTANLTPAPITRFKTILRHRIEGRTPLLESALQDIQSSATQIEEDLDIIRDSNVESEKLQQQVMKLYKESLLASSSRLSEILETFVKSKLANNDIHNLDIIIGRLCHHLSLSESLRKLQYTSLSDKSLLDTLHHLQDLCIDSWHNRTISKAVIEYEDMLSISNSADQLDSLPTQPSSCLINVLMLFTSSLNDLGLPRHYIASKGISKKLLTSFESVIADKISVESVDWHRKQLQFIWDMIFLSRLQSPRGSGQETNPLKEKLATIRAKLDSLPGGTFTDAASHLDSSTLAYLLRSQTLFGLLLNDLNPHPNETKNGTVVEKGNKTSLKSKPTSLLRLGIPDAEQDYLPSINIAKPSGRFTILLISSTEDS</sequence>
<accession>A0AAV5A4Z6</accession>
<evidence type="ECO:0000256" key="7">
    <source>
        <dbReference type="ARBA" id="ARBA00023136"/>
    </source>
</evidence>
<keyword evidence="10" id="KW-1185">Reference proteome</keyword>
<proteinExistence type="inferred from homology"/>
<evidence type="ECO:0000256" key="4">
    <source>
        <dbReference type="ARBA" id="ARBA00022448"/>
    </source>
</evidence>
<dbReference type="PANTHER" id="PTHR31658:SF0">
    <property type="entry name" value="CONSERVED OLIGOMERIC GOLGI COMPLEX SUBUNIT 1"/>
    <property type="match status" value="1"/>
</dbReference>
<dbReference type="EMBL" id="BPWL01000004">
    <property type="protein sequence ID" value="GJJ09706.1"/>
    <property type="molecule type" value="Genomic_DNA"/>
</dbReference>
<feature type="compositionally biased region" description="Low complexity" evidence="8">
    <location>
        <begin position="8"/>
        <end position="18"/>
    </location>
</feature>
<evidence type="ECO:0000256" key="3">
    <source>
        <dbReference type="ARBA" id="ARBA00020978"/>
    </source>
</evidence>
<dbReference type="Pfam" id="PF08700">
    <property type="entry name" value="VPS51_Exo84_N"/>
    <property type="match status" value="1"/>
</dbReference>
<evidence type="ECO:0000256" key="1">
    <source>
        <dbReference type="ARBA" id="ARBA00004395"/>
    </source>
</evidence>
<evidence type="ECO:0000256" key="2">
    <source>
        <dbReference type="ARBA" id="ARBA00006653"/>
    </source>
</evidence>
<dbReference type="GO" id="GO:0015031">
    <property type="term" value="P:protein transport"/>
    <property type="evidence" value="ECO:0007669"/>
    <property type="project" value="UniProtKB-KW"/>
</dbReference>
<comment type="subcellular location">
    <subcellularLocation>
        <location evidence="1">Golgi apparatus membrane</location>
        <topology evidence="1">Peripheral membrane protein</topology>
    </subcellularLocation>
</comment>
<reference evidence="9" key="1">
    <citation type="submission" date="2021-10" db="EMBL/GenBank/DDBJ databases">
        <title>De novo Genome Assembly of Clathrus columnatus (Basidiomycota, Fungi) Using Illumina and Nanopore Sequence Data.</title>
        <authorList>
            <person name="Ogiso-Tanaka E."/>
            <person name="Itagaki H."/>
            <person name="Hosoya T."/>
            <person name="Hosaka K."/>
        </authorList>
    </citation>
    <scope>NUCLEOTIDE SEQUENCE</scope>
    <source>
        <strain evidence="9">MO-923</strain>
    </source>
</reference>
<keyword evidence="6" id="KW-0333">Golgi apparatus</keyword>
<dbReference type="AlphaFoldDB" id="A0AAV5A4Z6"/>
<evidence type="ECO:0000313" key="10">
    <source>
        <dbReference type="Proteomes" id="UP001050691"/>
    </source>
</evidence>
<dbReference type="GO" id="GO:0000139">
    <property type="term" value="C:Golgi membrane"/>
    <property type="evidence" value="ECO:0007669"/>
    <property type="project" value="UniProtKB-SubCell"/>
</dbReference>
<evidence type="ECO:0000256" key="8">
    <source>
        <dbReference type="SAM" id="MobiDB-lite"/>
    </source>
</evidence>
<dbReference type="InterPro" id="IPR033370">
    <property type="entry name" value="COG1"/>
</dbReference>
<dbReference type="Proteomes" id="UP001050691">
    <property type="component" value="Unassembled WGS sequence"/>
</dbReference>
<evidence type="ECO:0000256" key="6">
    <source>
        <dbReference type="ARBA" id="ARBA00023034"/>
    </source>
</evidence>
<protein>
    <recommendedName>
        <fullName evidence="3">Conserved oligomeric Golgi complex subunit 1</fullName>
    </recommendedName>
</protein>
<dbReference type="GO" id="GO:0006891">
    <property type="term" value="P:intra-Golgi vesicle-mediated transport"/>
    <property type="evidence" value="ECO:0007669"/>
    <property type="project" value="InterPro"/>
</dbReference>
<keyword evidence="4" id="KW-0813">Transport</keyword>
<keyword evidence="5" id="KW-0653">Protein transport</keyword>
<evidence type="ECO:0000256" key="5">
    <source>
        <dbReference type="ARBA" id="ARBA00022927"/>
    </source>
</evidence>
<name>A0AAV5A4Z6_9AGAM</name>